<dbReference type="EMBL" id="LABZ01000204">
    <property type="protein sequence ID" value="KMO33222.1"/>
    <property type="molecule type" value="Genomic_DNA"/>
</dbReference>
<gene>
    <name evidence="2" type="ORF">VQ03_25280</name>
</gene>
<evidence type="ECO:0000313" key="3">
    <source>
        <dbReference type="Proteomes" id="UP000036449"/>
    </source>
</evidence>
<comment type="caution">
    <text evidence="2">The sequence shown here is derived from an EMBL/GenBank/DDBJ whole genome shotgun (WGS) entry which is preliminary data.</text>
</comment>
<dbReference type="AlphaFoldDB" id="A0A0J6SHM4"/>
<dbReference type="Pfam" id="PF05443">
    <property type="entry name" value="ROS_MUCR"/>
    <property type="match status" value="1"/>
</dbReference>
<keyword evidence="3" id="KW-1185">Reference proteome</keyword>
<reference evidence="2 3" key="1">
    <citation type="submission" date="2015-03" db="EMBL/GenBank/DDBJ databases">
        <title>Genome sequencing of Methylobacterium tarhaniae DSM 25844.</title>
        <authorList>
            <person name="Chaudhry V."/>
            <person name="Patil P.B."/>
        </authorList>
    </citation>
    <scope>NUCLEOTIDE SEQUENCE [LARGE SCALE GENOMIC DNA]</scope>
    <source>
        <strain evidence="2 3">DSM 25844</strain>
    </source>
</reference>
<sequence length="140" mass="15258">MTNKDTSVDGLISLATSIVSAYVTRNSLPAADLPTLITATHAALGRLGAPAEPEPIRPEPPVPIRKTVAYDYIISLEDGRKYKALKRHLNGRGLTVEEYRRKWGLPPDYPMVCEAYAKTRSDLAKSNGLGQSPRAGARSR</sequence>
<organism evidence="2 3">
    <name type="scientific">Methylobacterium tarhaniae</name>
    <dbReference type="NCBI Taxonomy" id="1187852"/>
    <lineage>
        <taxon>Bacteria</taxon>
        <taxon>Pseudomonadati</taxon>
        <taxon>Pseudomonadota</taxon>
        <taxon>Alphaproteobacteria</taxon>
        <taxon>Hyphomicrobiales</taxon>
        <taxon>Methylobacteriaceae</taxon>
        <taxon>Methylobacterium</taxon>
    </lineage>
</organism>
<dbReference type="GO" id="GO:0003677">
    <property type="term" value="F:DNA binding"/>
    <property type="evidence" value="ECO:0007669"/>
    <property type="project" value="InterPro"/>
</dbReference>
<dbReference type="InterPro" id="IPR008807">
    <property type="entry name" value="ROS_MUCR"/>
</dbReference>
<dbReference type="GO" id="GO:0008270">
    <property type="term" value="F:zinc ion binding"/>
    <property type="evidence" value="ECO:0007669"/>
    <property type="project" value="InterPro"/>
</dbReference>
<evidence type="ECO:0000256" key="1">
    <source>
        <dbReference type="ARBA" id="ARBA00007031"/>
    </source>
</evidence>
<dbReference type="OrthoDB" id="7994305at2"/>
<name>A0A0J6SHM4_9HYPH</name>
<dbReference type="Gene3D" id="1.10.10.1550">
    <property type="entry name" value="ROS/MUCR transcriptional regulator protein"/>
    <property type="match status" value="1"/>
</dbReference>
<dbReference type="GO" id="GO:0006355">
    <property type="term" value="P:regulation of DNA-templated transcription"/>
    <property type="evidence" value="ECO:0007669"/>
    <property type="project" value="InterPro"/>
</dbReference>
<comment type="similarity">
    <text evidence="1">Belongs to the ros/MucR family.</text>
</comment>
<evidence type="ECO:0000313" key="2">
    <source>
        <dbReference type="EMBL" id="KMO33222.1"/>
    </source>
</evidence>
<dbReference type="Proteomes" id="UP000036449">
    <property type="component" value="Unassembled WGS sequence"/>
</dbReference>
<dbReference type="RefSeq" id="WP_048453664.1">
    <property type="nucleotide sequence ID" value="NZ_LABZ01000204.1"/>
</dbReference>
<dbReference type="InterPro" id="IPR041920">
    <property type="entry name" value="ROS/MUCR_sf"/>
</dbReference>
<accession>A0A0J6SHM4</accession>
<proteinExistence type="inferred from homology"/>
<dbReference type="PATRIC" id="fig|1187852.3.peg.2837"/>
<protein>
    <submittedName>
        <fullName evidence="2">MucR family transcriptional regulator</fullName>
    </submittedName>
</protein>